<dbReference type="Pfam" id="PF00296">
    <property type="entry name" value="Bac_luciferase"/>
    <property type="match status" value="1"/>
</dbReference>
<dbReference type="NCBIfam" id="TIGR03560">
    <property type="entry name" value="F420_Rv1855c"/>
    <property type="match status" value="1"/>
</dbReference>
<keyword evidence="2" id="KW-0288">FMN</keyword>
<sequence length="312" mass="33323">MKLRIFTEPQQGASYDDLVAVAQRAEALGFGAFFRSDHYLAMGDGDGLPGPSDAWITLAGIARETRAIRLGTLVTSATFRLPGVLAIEVANVDAMSGGRVELGLGAGWFDREHAAYGIPFPGTKERFDRLEEQLEIITGLWSATGRFSYDGNHYQLADSPALPKPLQRNGIRGGVPVLVGGHGKKRTPALAARYADEFNMPFASIGDTATQFGRVRAAVEKVGRAADSMTYSAAQVVCVGSTETELERRAGAIGRDKSELRENGVAGTPAEAVDRLGALADAGAEIVYLQLLDIQDLEHLDLIAGEVMPHVL</sequence>
<dbReference type="InterPro" id="IPR019952">
    <property type="entry name" value="F420_OxRdatse_Rv1855c_pred"/>
</dbReference>
<keyword evidence="3" id="KW-0560">Oxidoreductase</keyword>
<feature type="domain" description="Luciferase-like" evidence="5">
    <location>
        <begin position="6"/>
        <end position="251"/>
    </location>
</feature>
<proteinExistence type="predicted"/>
<keyword evidence="4" id="KW-0503">Monooxygenase</keyword>
<dbReference type="AlphaFoldDB" id="A0A916T1G4"/>
<dbReference type="PANTHER" id="PTHR42847">
    <property type="entry name" value="ALKANESULFONATE MONOOXYGENASE"/>
    <property type="match status" value="1"/>
</dbReference>
<dbReference type="InterPro" id="IPR036661">
    <property type="entry name" value="Luciferase-like_sf"/>
</dbReference>
<keyword evidence="1" id="KW-0285">Flavoprotein</keyword>
<name>A0A916T1G4_9MICO</name>
<dbReference type="RefSeq" id="WP_188836439.1">
    <property type="nucleotide sequence ID" value="NZ_BMHI01000002.1"/>
</dbReference>
<evidence type="ECO:0000256" key="4">
    <source>
        <dbReference type="ARBA" id="ARBA00023033"/>
    </source>
</evidence>
<evidence type="ECO:0000256" key="3">
    <source>
        <dbReference type="ARBA" id="ARBA00023002"/>
    </source>
</evidence>
<keyword evidence="7" id="KW-1185">Reference proteome</keyword>
<evidence type="ECO:0000256" key="2">
    <source>
        <dbReference type="ARBA" id="ARBA00022643"/>
    </source>
</evidence>
<reference evidence="6" key="1">
    <citation type="journal article" date="2014" name="Int. J. Syst. Evol. Microbiol.">
        <title>Complete genome sequence of Corynebacterium casei LMG S-19264T (=DSM 44701T), isolated from a smear-ripened cheese.</title>
        <authorList>
            <consortium name="US DOE Joint Genome Institute (JGI-PGF)"/>
            <person name="Walter F."/>
            <person name="Albersmeier A."/>
            <person name="Kalinowski J."/>
            <person name="Ruckert C."/>
        </authorList>
    </citation>
    <scope>NUCLEOTIDE SEQUENCE</scope>
    <source>
        <strain evidence="6">CGMCC 1.15085</strain>
    </source>
</reference>
<evidence type="ECO:0000256" key="1">
    <source>
        <dbReference type="ARBA" id="ARBA00022630"/>
    </source>
</evidence>
<dbReference type="InterPro" id="IPR011251">
    <property type="entry name" value="Luciferase-like_dom"/>
</dbReference>
<reference evidence="6" key="2">
    <citation type="submission" date="2020-09" db="EMBL/GenBank/DDBJ databases">
        <authorList>
            <person name="Sun Q."/>
            <person name="Zhou Y."/>
        </authorList>
    </citation>
    <scope>NUCLEOTIDE SEQUENCE</scope>
    <source>
        <strain evidence="6">CGMCC 1.15085</strain>
    </source>
</reference>
<accession>A0A916T1G4</accession>
<dbReference type="InterPro" id="IPR050172">
    <property type="entry name" value="SsuD_RutA_monooxygenase"/>
</dbReference>
<comment type="caution">
    <text evidence="6">The sequence shown here is derived from an EMBL/GenBank/DDBJ whole genome shotgun (WGS) entry which is preliminary data.</text>
</comment>
<evidence type="ECO:0000313" key="7">
    <source>
        <dbReference type="Proteomes" id="UP000636793"/>
    </source>
</evidence>
<dbReference type="Proteomes" id="UP000636793">
    <property type="component" value="Unassembled WGS sequence"/>
</dbReference>
<dbReference type="SUPFAM" id="SSF51679">
    <property type="entry name" value="Bacterial luciferase-like"/>
    <property type="match status" value="1"/>
</dbReference>
<evidence type="ECO:0000313" key="6">
    <source>
        <dbReference type="EMBL" id="GGB26707.1"/>
    </source>
</evidence>
<dbReference type="GO" id="GO:0008726">
    <property type="term" value="F:alkanesulfonate monooxygenase activity"/>
    <property type="evidence" value="ECO:0007669"/>
    <property type="project" value="TreeGrafter"/>
</dbReference>
<dbReference type="Gene3D" id="3.20.20.30">
    <property type="entry name" value="Luciferase-like domain"/>
    <property type="match status" value="1"/>
</dbReference>
<evidence type="ECO:0000259" key="5">
    <source>
        <dbReference type="Pfam" id="PF00296"/>
    </source>
</evidence>
<dbReference type="EMBL" id="BMHI01000002">
    <property type="protein sequence ID" value="GGB26707.1"/>
    <property type="molecule type" value="Genomic_DNA"/>
</dbReference>
<dbReference type="PANTHER" id="PTHR42847:SF4">
    <property type="entry name" value="ALKANESULFONATE MONOOXYGENASE-RELATED"/>
    <property type="match status" value="1"/>
</dbReference>
<gene>
    <name evidence="6" type="ORF">GCM10011492_16220</name>
</gene>
<protein>
    <submittedName>
        <fullName evidence="6">LLM class F420-dependent oxidoreductase</fullName>
    </submittedName>
</protein>
<organism evidence="6 7">
    <name type="scientific">Flexivirga endophytica</name>
    <dbReference type="NCBI Taxonomy" id="1849103"/>
    <lineage>
        <taxon>Bacteria</taxon>
        <taxon>Bacillati</taxon>
        <taxon>Actinomycetota</taxon>
        <taxon>Actinomycetes</taxon>
        <taxon>Micrococcales</taxon>
        <taxon>Dermacoccaceae</taxon>
        <taxon>Flexivirga</taxon>
    </lineage>
</organism>
<dbReference type="GO" id="GO:0046306">
    <property type="term" value="P:alkanesulfonate catabolic process"/>
    <property type="evidence" value="ECO:0007669"/>
    <property type="project" value="TreeGrafter"/>
</dbReference>